<organism evidence="2 3">
    <name type="scientific">Nonomuraea zeae</name>
    <dbReference type="NCBI Taxonomy" id="1642303"/>
    <lineage>
        <taxon>Bacteria</taxon>
        <taxon>Bacillati</taxon>
        <taxon>Actinomycetota</taxon>
        <taxon>Actinomycetes</taxon>
        <taxon>Streptosporangiales</taxon>
        <taxon>Streptosporangiaceae</taxon>
        <taxon>Nonomuraea</taxon>
    </lineage>
</organism>
<reference evidence="2 3" key="1">
    <citation type="submission" date="2019-05" db="EMBL/GenBank/DDBJ databases">
        <title>Draft genome sequence of Nonomuraea zeae DSM 100528.</title>
        <authorList>
            <person name="Saricaoglu S."/>
            <person name="Isik K."/>
        </authorList>
    </citation>
    <scope>NUCLEOTIDE SEQUENCE [LARGE SCALE GENOMIC DNA]</scope>
    <source>
        <strain evidence="2 3">DSM 100528</strain>
    </source>
</reference>
<keyword evidence="1" id="KW-0472">Membrane</keyword>
<protein>
    <submittedName>
        <fullName evidence="2">Uncharacterized protein</fullName>
    </submittedName>
</protein>
<keyword evidence="1" id="KW-0812">Transmembrane</keyword>
<accession>A0A5S4GWD3</accession>
<dbReference type="Proteomes" id="UP000306628">
    <property type="component" value="Unassembled WGS sequence"/>
</dbReference>
<keyword evidence="1" id="KW-1133">Transmembrane helix</keyword>
<dbReference type="RefSeq" id="WP_138689264.1">
    <property type="nucleotide sequence ID" value="NZ_VCKX01000021.1"/>
</dbReference>
<feature type="transmembrane region" description="Helical" evidence="1">
    <location>
        <begin position="75"/>
        <end position="95"/>
    </location>
</feature>
<feature type="transmembrane region" description="Helical" evidence="1">
    <location>
        <begin position="101"/>
        <end position="119"/>
    </location>
</feature>
<sequence>MWISVVLGLILLVVGALSLVAVSALAGDPEIDAASEGLPSMGVMWVLMLISAVLVVAQLVLVIRIPRRQAATRNAIVWLFAISAVVNIAAAVLTTDYVSNVISLLISLLLIGLLMTADAKRYFAG</sequence>
<feature type="transmembrane region" description="Helical" evidence="1">
    <location>
        <begin position="42"/>
        <end position="63"/>
    </location>
</feature>
<comment type="caution">
    <text evidence="2">The sequence shown here is derived from an EMBL/GenBank/DDBJ whole genome shotgun (WGS) entry which is preliminary data.</text>
</comment>
<evidence type="ECO:0000313" key="3">
    <source>
        <dbReference type="Proteomes" id="UP000306628"/>
    </source>
</evidence>
<proteinExistence type="predicted"/>
<evidence type="ECO:0000256" key="1">
    <source>
        <dbReference type="SAM" id="Phobius"/>
    </source>
</evidence>
<name>A0A5S4GWD3_9ACTN</name>
<dbReference type="AlphaFoldDB" id="A0A5S4GWD3"/>
<gene>
    <name evidence="2" type="ORF">ETD85_09545</name>
</gene>
<keyword evidence="3" id="KW-1185">Reference proteome</keyword>
<dbReference type="EMBL" id="VCKX01000021">
    <property type="protein sequence ID" value="TMR36811.1"/>
    <property type="molecule type" value="Genomic_DNA"/>
</dbReference>
<evidence type="ECO:0000313" key="2">
    <source>
        <dbReference type="EMBL" id="TMR36811.1"/>
    </source>
</evidence>